<dbReference type="Pfam" id="PF23571">
    <property type="entry name" value="GH3_M"/>
    <property type="match status" value="1"/>
</dbReference>
<dbReference type="InterPro" id="IPR004993">
    <property type="entry name" value="GH3"/>
</dbReference>
<dbReference type="InterPro" id="IPR055377">
    <property type="entry name" value="GH3_M"/>
</dbReference>
<organism evidence="3 4">
    <name type="scientific">Collybia nuda</name>
    <dbReference type="NCBI Taxonomy" id="64659"/>
    <lineage>
        <taxon>Eukaryota</taxon>
        <taxon>Fungi</taxon>
        <taxon>Dikarya</taxon>
        <taxon>Basidiomycota</taxon>
        <taxon>Agaricomycotina</taxon>
        <taxon>Agaricomycetes</taxon>
        <taxon>Agaricomycetidae</taxon>
        <taxon>Agaricales</taxon>
        <taxon>Tricholomatineae</taxon>
        <taxon>Clitocybaceae</taxon>
        <taxon>Collybia</taxon>
    </lineage>
</organism>
<dbReference type="PANTHER" id="PTHR31901">
    <property type="entry name" value="GH3 DOMAIN-CONTAINING PROTEIN"/>
    <property type="match status" value="1"/>
</dbReference>
<protein>
    <submittedName>
        <fullName evidence="3">GH3 auxin-responsive promoter</fullName>
    </submittedName>
</protein>
<evidence type="ECO:0000313" key="3">
    <source>
        <dbReference type="EMBL" id="KAF9466377.1"/>
    </source>
</evidence>
<dbReference type="PANTHER" id="PTHR31901:SF9">
    <property type="entry name" value="GH3 DOMAIN-CONTAINING PROTEIN"/>
    <property type="match status" value="1"/>
</dbReference>
<dbReference type="InterPro" id="IPR055378">
    <property type="entry name" value="GH3_C"/>
</dbReference>
<dbReference type="OrthoDB" id="2979464at2759"/>
<gene>
    <name evidence="3" type="ORF">BDZ94DRAFT_216364</name>
</gene>
<dbReference type="GO" id="GO:0016881">
    <property type="term" value="F:acid-amino acid ligase activity"/>
    <property type="evidence" value="ECO:0007669"/>
    <property type="project" value="TreeGrafter"/>
</dbReference>
<dbReference type="GO" id="GO:0005737">
    <property type="term" value="C:cytoplasm"/>
    <property type="evidence" value="ECO:0007669"/>
    <property type="project" value="TreeGrafter"/>
</dbReference>
<proteinExistence type="predicted"/>
<dbReference type="EMBL" id="MU150242">
    <property type="protein sequence ID" value="KAF9466377.1"/>
    <property type="molecule type" value="Genomic_DNA"/>
</dbReference>
<evidence type="ECO:0000259" key="2">
    <source>
        <dbReference type="Pfam" id="PF23572"/>
    </source>
</evidence>
<name>A0A9P5YCQ9_9AGAR</name>
<reference evidence="3" key="1">
    <citation type="submission" date="2020-11" db="EMBL/GenBank/DDBJ databases">
        <authorList>
            <consortium name="DOE Joint Genome Institute"/>
            <person name="Ahrendt S."/>
            <person name="Riley R."/>
            <person name="Andreopoulos W."/>
            <person name="Labutti K."/>
            <person name="Pangilinan J."/>
            <person name="Ruiz-Duenas F.J."/>
            <person name="Barrasa J.M."/>
            <person name="Sanchez-Garcia M."/>
            <person name="Camarero S."/>
            <person name="Miyauchi S."/>
            <person name="Serrano A."/>
            <person name="Linde D."/>
            <person name="Babiker R."/>
            <person name="Drula E."/>
            <person name="Ayuso-Fernandez I."/>
            <person name="Pacheco R."/>
            <person name="Padilla G."/>
            <person name="Ferreira P."/>
            <person name="Barriuso J."/>
            <person name="Kellner H."/>
            <person name="Castanera R."/>
            <person name="Alfaro M."/>
            <person name="Ramirez L."/>
            <person name="Pisabarro A.G."/>
            <person name="Kuo A."/>
            <person name="Tritt A."/>
            <person name="Lipzen A."/>
            <person name="He G."/>
            <person name="Yan M."/>
            <person name="Ng V."/>
            <person name="Cullen D."/>
            <person name="Martin F."/>
            <person name="Rosso M.-N."/>
            <person name="Henrissat B."/>
            <person name="Hibbett D."/>
            <person name="Martinez A.T."/>
            <person name="Grigoriev I.V."/>
        </authorList>
    </citation>
    <scope>NUCLEOTIDE SEQUENCE</scope>
    <source>
        <strain evidence="3">CBS 247.69</strain>
    </source>
</reference>
<dbReference type="Pfam" id="PF23572">
    <property type="entry name" value="GH3_C"/>
    <property type="match status" value="1"/>
</dbReference>
<evidence type="ECO:0000313" key="4">
    <source>
        <dbReference type="Proteomes" id="UP000807353"/>
    </source>
</evidence>
<accession>A0A9P5YCQ9</accession>
<sequence>MAISDAAPLTVYTLTPKLAVLLKQRLGALLQYLVTTNSKTIYYKEATLLADFREALAKIAGPPEVVESIDSQVLLETFSSTLPLSGYDDYRPFISRFMEPPRYNSKVSNLFAPGLPAFVVTSSGTSGGAAKYLPKYRHPLSKLSSTIDGMKAVTPTVKHGGTHCIIFNLRYSELLDVLDDGAKEATVFKKIPLCLGSSAAFRSHYQWSAENDEALMATKVPNNTSPLAVCFIHSYRTSLLMHALFALEDESLELINTLFATIFLDFVRLIEEYWEPLLQAINDGRVPDFEGAESVKHHLQSQLKPNPRRATKLRAIGNDSSSPGWVKRLWPRLERVLGNASGMFGRVVPQIKHHLGPQVPIESVGLTSSEGWIAKVYDPKRDIYKMASDDIFEYLELDRPETKDSLSQSWEVEVGKHYELIMTTRDGLWRYRLGDVVEIAGFDPVDGQPLIRYSERRNVSMRASGEFVTEKELQDAIQAQDNVLGSVVEFTTVLDDRFVPRAYGFLVELQGPPGHDASTVPERLHNYLLGANDTYAEFFSRNVLSIPTVRILERGAFRSYREWKTQSSPSGSGQIKVPTVIYNVDIRDWLLERVVDEV</sequence>
<evidence type="ECO:0000259" key="1">
    <source>
        <dbReference type="Pfam" id="PF23571"/>
    </source>
</evidence>
<dbReference type="AlphaFoldDB" id="A0A9P5YCQ9"/>
<dbReference type="Proteomes" id="UP000807353">
    <property type="component" value="Unassembled WGS sequence"/>
</dbReference>
<dbReference type="Pfam" id="PF03321">
    <property type="entry name" value="GH3"/>
    <property type="match status" value="1"/>
</dbReference>
<feature type="domain" description="GH3 middle" evidence="1">
    <location>
        <begin position="391"/>
        <end position="453"/>
    </location>
</feature>
<keyword evidence="4" id="KW-1185">Reference proteome</keyword>
<feature type="domain" description="GH3 C-terminal" evidence="2">
    <location>
        <begin position="471"/>
        <end position="582"/>
    </location>
</feature>
<comment type="caution">
    <text evidence="3">The sequence shown here is derived from an EMBL/GenBank/DDBJ whole genome shotgun (WGS) entry which is preliminary data.</text>
</comment>